<evidence type="ECO:0000313" key="8">
    <source>
        <dbReference type="EMBL" id="KAA8998813.1"/>
    </source>
</evidence>
<accession>A0A5J5FXW9</accession>
<feature type="domain" description="Ketosynthase family 3 (KS3)" evidence="6">
    <location>
        <begin position="30"/>
        <end position="466"/>
    </location>
</feature>
<dbReference type="InterPro" id="IPR014030">
    <property type="entry name" value="Ketoacyl_synth_N"/>
</dbReference>
<dbReference type="InterPro" id="IPR042104">
    <property type="entry name" value="PKS_dehydratase_sf"/>
</dbReference>
<dbReference type="CDD" id="cd00833">
    <property type="entry name" value="PKS"/>
    <property type="match status" value="1"/>
</dbReference>
<evidence type="ECO:0000256" key="1">
    <source>
        <dbReference type="ARBA" id="ARBA00022450"/>
    </source>
</evidence>
<dbReference type="InterPro" id="IPR036291">
    <property type="entry name" value="NAD(P)-bd_dom_sf"/>
</dbReference>
<dbReference type="InterPro" id="IPR050091">
    <property type="entry name" value="PKS_NRPS_Biosynth_Enz"/>
</dbReference>
<dbReference type="InterPro" id="IPR049551">
    <property type="entry name" value="PKS_DH_C"/>
</dbReference>
<evidence type="ECO:0000259" key="5">
    <source>
        <dbReference type="PROSITE" id="PS50075"/>
    </source>
</evidence>
<dbReference type="SMART" id="SM00823">
    <property type="entry name" value="PKS_PP"/>
    <property type="match status" value="1"/>
</dbReference>
<dbReference type="PANTHER" id="PTHR43775">
    <property type="entry name" value="FATTY ACID SYNTHASE"/>
    <property type="match status" value="1"/>
</dbReference>
<keyword evidence="9" id="KW-1185">Reference proteome</keyword>
<dbReference type="InterPro" id="IPR013968">
    <property type="entry name" value="PKS_KR"/>
</dbReference>
<dbReference type="InterPro" id="IPR020841">
    <property type="entry name" value="PKS_Beta-ketoAc_synthase_dom"/>
</dbReference>
<proteinExistence type="predicted"/>
<evidence type="ECO:0000256" key="3">
    <source>
        <dbReference type="ARBA" id="ARBA00022679"/>
    </source>
</evidence>
<dbReference type="GO" id="GO:0031177">
    <property type="term" value="F:phosphopantetheine binding"/>
    <property type="evidence" value="ECO:0007669"/>
    <property type="project" value="InterPro"/>
</dbReference>
<dbReference type="Proteomes" id="UP000367750">
    <property type="component" value="Unassembled WGS sequence"/>
</dbReference>
<dbReference type="InterPro" id="IPR032821">
    <property type="entry name" value="PKS_assoc"/>
</dbReference>
<feature type="active site" description="Proton donor; for dehydratase activity" evidence="4">
    <location>
        <position position="844"/>
    </location>
</feature>
<dbReference type="InterPro" id="IPR009081">
    <property type="entry name" value="PP-bd_ACP"/>
</dbReference>
<keyword evidence="1" id="KW-0596">Phosphopantetheine</keyword>
<evidence type="ECO:0000256" key="2">
    <source>
        <dbReference type="ARBA" id="ARBA00022553"/>
    </source>
</evidence>
<organism evidence="8 9">
    <name type="scientific">Paenibacillus spiritus</name>
    <dbReference type="NCBI Taxonomy" id="2496557"/>
    <lineage>
        <taxon>Bacteria</taxon>
        <taxon>Bacillati</taxon>
        <taxon>Bacillota</taxon>
        <taxon>Bacilli</taxon>
        <taxon>Bacillales</taxon>
        <taxon>Paenibacillaceae</taxon>
        <taxon>Paenibacillus</taxon>
    </lineage>
</organism>
<dbReference type="SUPFAM" id="SSF53901">
    <property type="entry name" value="Thiolase-like"/>
    <property type="match status" value="1"/>
</dbReference>
<protein>
    <submittedName>
        <fullName evidence="8">SDR family oxidoreductase</fullName>
    </submittedName>
</protein>
<dbReference type="InterPro" id="IPR049900">
    <property type="entry name" value="PKS_mFAS_DH"/>
</dbReference>
<dbReference type="OrthoDB" id="9765680at2"/>
<feature type="domain" description="Carrier" evidence="5">
    <location>
        <begin position="1414"/>
        <end position="1489"/>
    </location>
</feature>
<dbReference type="InterPro" id="IPR036736">
    <property type="entry name" value="ACP-like_sf"/>
</dbReference>
<dbReference type="GO" id="GO:0071770">
    <property type="term" value="P:DIM/DIP cell wall layer assembly"/>
    <property type="evidence" value="ECO:0007669"/>
    <property type="project" value="TreeGrafter"/>
</dbReference>
<feature type="region of interest" description="N-terminal hotdog fold" evidence="4">
    <location>
        <begin position="644"/>
        <end position="771"/>
    </location>
</feature>
<dbReference type="Pfam" id="PF21089">
    <property type="entry name" value="PKS_DH_N"/>
    <property type="match status" value="1"/>
</dbReference>
<dbReference type="Gene3D" id="1.10.1200.10">
    <property type="entry name" value="ACP-like"/>
    <property type="match status" value="1"/>
</dbReference>
<dbReference type="PROSITE" id="PS52019">
    <property type="entry name" value="PKS_MFAS_DH"/>
    <property type="match status" value="1"/>
</dbReference>
<dbReference type="InterPro" id="IPR020806">
    <property type="entry name" value="PKS_PP-bd"/>
</dbReference>
<dbReference type="RefSeq" id="WP_150459343.1">
    <property type="nucleotide sequence ID" value="NZ_VYKK01000026.1"/>
</dbReference>
<dbReference type="Pfam" id="PF00550">
    <property type="entry name" value="PP-binding"/>
    <property type="match status" value="1"/>
</dbReference>
<dbReference type="InterPro" id="IPR014031">
    <property type="entry name" value="Ketoacyl_synth_C"/>
</dbReference>
<dbReference type="GO" id="GO:0005737">
    <property type="term" value="C:cytoplasm"/>
    <property type="evidence" value="ECO:0007669"/>
    <property type="project" value="TreeGrafter"/>
</dbReference>
<evidence type="ECO:0000313" key="9">
    <source>
        <dbReference type="Proteomes" id="UP000367750"/>
    </source>
</evidence>
<evidence type="ECO:0000256" key="4">
    <source>
        <dbReference type="PROSITE-ProRule" id="PRU01363"/>
    </source>
</evidence>
<dbReference type="EMBL" id="VYKK01000026">
    <property type="protein sequence ID" value="KAA8998813.1"/>
    <property type="molecule type" value="Genomic_DNA"/>
</dbReference>
<dbReference type="GO" id="GO:0005886">
    <property type="term" value="C:plasma membrane"/>
    <property type="evidence" value="ECO:0007669"/>
    <property type="project" value="TreeGrafter"/>
</dbReference>
<gene>
    <name evidence="8" type="ORF">F4V43_16430</name>
</gene>
<dbReference type="SUPFAM" id="SSF47336">
    <property type="entry name" value="ACP-like"/>
    <property type="match status" value="1"/>
</dbReference>
<feature type="domain" description="PKS/mFAS DH" evidence="7">
    <location>
        <begin position="644"/>
        <end position="929"/>
    </location>
</feature>
<dbReference type="Pfam" id="PF02801">
    <property type="entry name" value="Ketoacyl-synt_C"/>
    <property type="match status" value="1"/>
</dbReference>
<dbReference type="Gene3D" id="3.40.47.10">
    <property type="match status" value="1"/>
</dbReference>
<dbReference type="SMART" id="SM00822">
    <property type="entry name" value="PKS_KR"/>
    <property type="match status" value="1"/>
</dbReference>
<dbReference type="SMART" id="SM00825">
    <property type="entry name" value="PKS_KS"/>
    <property type="match status" value="1"/>
</dbReference>
<dbReference type="InterPro" id="IPR049552">
    <property type="entry name" value="PKS_DH_N"/>
</dbReference>
<keyword evidence="3" id="KW-0808">Transferase</keyword>
<evidence type="ECO:0000259" key="7">
    <source>
        <dbReference type="PROSITE" id="PS52019"/>
    </source>
</evidence>
<dbReference type="Gene3D" id="3.40.50.720">
    <property type="entry name" value="NAD(P)-binding Rossmann-like Domain"/>
    <property type="match status" value="1"/>
</dbReference>
<sequence length="1494" mass="164727">MQASEYIYGQVQKGQLDAETGKSLLEEILPDDIAIVGMSCEYSDVRDAFEFYQAIKHSKRGFKTFPQDRVAYIPKDHSYLLNGAAHLKTTPEDFLDRLCKEQGAYLEEIDNFDYEFFGMSREEARYVDPTHRLVMKHSYLALEDAGLTLDRVKDSRTAIYIGKDKSITASYRSEIEEDSTHVNAGNWEGILASRLNYLYNLSGGSFVIDTACSSSLVAAHLAVKTLRDHEIDSAIVGGIALGLFPRQGSVIDQYSNVETPRSFLKVFDAESQGTIFGEGVGIVILKRLKDAVADNDNIHAVIRGSMINSDGRSNGLTAPNPHAQKDLLIDAYERSGISPETVEYIDAHGTGTKLGDPIEARGLTDAYKKYVSKRGFCALTSLKENIGHTVGAAGVGGLIKMSLALENQEIFPNRSFEAPNEYIRFVDSPFYIPTEPAAWVRGKYPRRGGVSSFGFSGTNAHVILEEYERKVQPEEPGTVYPFLFSAPTAEQLLVVLNKFDKHADYLNRYRLKDLSYTLLRRRDRHPSAVGFLAASREELADKLRGAAALLRNSGTVADGIAASEGAAMSADMKKLTQHRLRSDRASVTAEERLRLALDGLESAFDDFPYGDAVTVSLPGFEFKRVVLWANVKTYSRPVKAEQGQPVAGRLIRRQTLRSEKTDVYQVTLHPDDWFVDDHRIGGKRTFSGTTYTQLASELAVLYYKTPAYTLDKLYFKSLIQLDDKTPKSFSVLVHKLAGGQLEVEAFSYEGEALENYTVHAVFSMRQAEAVPAELSRISTDSFGELAPAVLGAENNSFFKGRWDFFGHNFQMDFHTPGLVRLSLDLNPKYADDLKEYHLHPSILDGLMGAMVYERAQECGKTYLPLSYGKFTFTGVPFTRKVYSVTEMLYNPAADHDVITGNVSVYTEDGQLIAFVDKYSMKAFANVYFRPQLHTVRWEPSSVAPKTGAAELAGTRTLIVGDPAAAGIWTEGTADVTYADYRQELTAGERYDAVIYAPWLSREEETEAGQLDEELGHYFRFAKAVPKLLRRGGKLIAAAGRGLTASAEGTVDPLQYALLSSARILGMENTGFSTIMVQSDDFSVDRLIGLAMEEELAGKKLILKNGVLYEETLAELGDTEPNRFELSDGDIVVVTGGYGGIGLEYAEELQRLHSGIRLAVLGRTDTLAVLSAKETRTAEEEAKLLRLQDLAARGEMTFHRCDLASEEEVRQTLEQLAAQGPIAGVVHLAGVPEDGMLFSKTREQFRQVTGPKVTGTALLRRYTREQPLRFFVASSSMTTIAGSPGQFAYTLANAYLEGAALADNRMTAVQWPGWSETGMALAFGDMAAADEHLLMKSLPTLIGREYIKLSLGAGVPRIIAGEFNRNRAADYLGPYMQLPQTWADAAEAKPAAAEGGEAGSYAIKSYDALTLVGADSQDTVEQFVTVVFASVLDLQEVDVDKSFTDLGGDSLKAFGIYKPIAEQFRIDMEVADVFIYPTVRQLSGYVREQLEVGVA</sequence>
<dbReference type="SMART" id="SM01294">
    <property type="entry name" value="PKS_PP_betabranch"/>
    <property type="match status" value="1"/>
</dbReference>
<dbReference type="InterPro" id="IPR057326">
    <property type="entry name" value="KR_dom"/>
</dbReference>
<feature type="active site" description="Proton acceptor; for dehydratase activity" evidence="4">
    <location>
        <position position="678"/>
    </location>
</feature>
<dbReference type="Pfam" id="PF00109">
    <property type="entry name" value="ketoacyl-synt"/>
    <property type="match status" value="1"/>
</dbReference>
<dbReference type="Pfam" id="PF16197">
    <property type="entry name" value="KAsynt_C_assoc"/>
    <property type="match status" value="1"/>
</dbReference>
<comment type="caution">
    <text evidence="8">The sequence shown here is derived from an EMBL/GenBank/DDBJ whole genome shotgun (WGS) entry which is preliminary data.</text>
</comment>
<dbReference type="PROSITE" id="PS52004">
    <property type="entry name" value="KS3_2"/>
    <property type="match status" value="1"/>
</dbReference>
<dbReference type="Gene3D" id="1.10.1240.100">
    <property type="match status" value="1"/>
</dbReference>
<reference evidence="8 9" key="1">
    <citation type="submission" date="2019-09" db="EMBL/GenBank/DDBJ databases">
        <title>Bacillus ochoae sp. nov., Paenibacillus whitsoniae sp. nov., Paenibacillus spiritus sp. nov. Isolated from the Mars Exploration Rover during spacecraft assembly.</title>
        <authorList>
            <person name="Seuylemezian A."/>
            <person name="Vaishampayan P."/>
        </authorList>
    </citation>
    <scope>NUCLEOTIDE SEQUENCE [LARGE SCALE GENOMIC DNA]</scope>
    <source>
        <strain evidence="8 9">MER_111</strain>
    </source>
</reference>
<dbReference type="GO" id="GO:0006633">
    <property type="term" value="P:fatty acid biosynthetic process"/>
    <property type="evidence" value="ECO:0007669"/>
    <property type="project" value="TreeGrafter"/>
</dbReference>
<evidence type="ECO:0000259" key="6">
    <source>
        <dbReference type="PROSITE" id="PS52004"/>
    </source>
</evidence>
<dbReference type="PROSITE" id="PS50075">
    <property type="entry name" value="CARRIER"/>
    <property type="match status" value="1"/>
</dbReference>
<dbReference type="GO" id="GO:0004312">
    <property type="term" value="F:fatty acid synthase activity"/>
    <property type="evidence" value="ECO:0007669"/>
    <property type="project" value="TreeGrafter"/>
</dbReference>
<dbReference type="Gene3D" id="3.10.129.110">
    <property type="entry name" value="Polyketide synthase dehydratase"/>
    <property type="match status" value="1"/>
</dbReference>
<dbReference type="PANTHER" id="PTHR43775:SF37">
    <property type="entry name" value="SI:DKEY-61P9.11"/>
    <property type="match status" value="1"/>
</dbReference>
<feature type="region of interest" description="C-terminal hotdog fold" evidence="4">
    <location>
        <begin position="789"/>
        <end position="929"/>
    </location>
</feature>
<dbReference type="Pfam" id="PF08659">
    <property type="entry name" value="KR"/>
    <property type="match status" value="1"/>
</dbReference>
<name>A0A5J5FXW9_9BACL</name>
<keyword evidence="2" id="KW-0597">Phosphoprotein</keyword>
<dbReference type="InterPro" id="IPR016039">
    <property type="entry name" value="Thiolase-like"/>
</dbReference>
<dbReference type="SUPFAM" id="SSF51735">
    <property type="entry name" value="NAD(P)-binding Rossmann-fold domains"/>
    <property type="match status" value="2"/>
</dbReference>
<dbReference type="Pfam" id="PF14765">
    <property type="entry name" value="PS-DH"/>
    <property type="match status" value="1"/>
</dbReference>